<proteinExistence type="predicted"/>
<organism evidence="7 8">
    <name type="scientific">Colletotrichum fioriniae PJ7</name>
    <dbReference type="NCBI Taxonomy" id="1445577"/>
    <lineage>
        <taxon>Eukaryota</taxon>
        <taxon>Fungi</taxon>
        <taxon>Dikarya</taxon>
        <taxon>Ascomycota</taxon>
        <taxon>Pezizomycotina</taxon>
        <taxon>Sordariomycetes</taxon>
        <taxon>Hypocreomycetidae</taxon>
        <taxon>Glomerellales</taxon>
        <taxon>Glomerellaceae</taxon>
        <taxon>Colletotrichum</taxon>
        <taxon>Colletotrichum acutatum species complex</taxon>
    </lineage>
</organism>
<evidence type="ECO:0000259" key="6">
    <source>
        <dbReference type="Pfam" id="PF01494"/>
    </source>
</evidence>
<dbReference type="Pfam" id="PF01494">
    <property type="entry name" value="FAD_binding_3"/>
    <property type="match status" value="1"/>
</dbReference>
<dbReference type="AlphaFoldDB" id="A0A010RNC9"/>
<reference evidence="7 8" key="1">
    <citation type="submission" date="2014-02" db="EMBL/GenBank/DDBJ databases">
        <title>The genome sequence of Colletotrichum fioriniae PJ7.</title>
        <authorList>
            <person name="Baroncelli R."/>
            <person name="Thon M.R."/>
        </authorList>
    </citation>
    <scope>NUCLEOTIDE SEQUENCE [LARGE SCALE GENOMIC DNA]</scope>
    <source>
        <strain evidence="7 8">PJ7</strain>
    </source>
</reference>
<evidence type="ECO:0000256" key="4">
    <source>
        <dbReference type="ARBA" id="ARBA00023002"/>
    </source>
</evidence>
<evidence type="ECO:0000256" key="5">
    <source>
        <dbReference type="ARBA" id="ARBA00023033"/>
    </source>
</evidence>
<protein>
    <recommendedName>
        <fullName evidence="6">FAD-binding domain-containing protein</fullName>
    </recommendedName>
</protein>
<dbReference type="OrthoDB" id="655030at2759"/>
<evidence type="ECO:0000256" key="1">
    <source>
        <dbReference type="ARBA" id="ARBA00001974"/>
    </source>
</evidence>
<sequence>MAAPFKVIIAGGGLAGSLLANGLMKHGVNVAVYERDTEDAKREGFQIRLGDSAMAGFNACLEPTDIAAIKSQFSQMSSTGLTAPTLMNTRFQTVLDLGQLPSYSASSAINRVVLRDILIAPLQERGIIQLGKAFEGYEVLQGNDGQESVRVHFADGTTDTCDILVGADGSGSRINKQVGARNIVPIDSHAMILSKGPLPEDWPEKLPERLTKSPLMVFAGGVSMFYALFLPATDETTHRSENGARYSTRDASYYWGILIPKEKMPTDDWNEVEDPLGICLDATQDWAPEYRTMLTTGFEGKSKDLVTVARMRASNRLAKSWRKNVKRTSGDEGHPRVWLIGDAMHAMQPNRFVGLSVMDELTRRTDATCHARGMGGNQAFHDCADALSQILALKEKANSGAQPSTQDISVACNDKLGWMAWVSGLDAWLVFGVGIHLYGSSLEVWGETMRRS</sequence>
<dbReference type="Proteomes" id="UP000020467">
    <property type="component" value="Unassembled WGS sequence"/>
</dbReference>
<dbReference type="STRING" id="1445577.A0A010RNC9"/>
<dbReference type="PANTHER" id="PTHR47178:SF5">
    <property type="entry name" value="FAD-BINDING DOMAIN-CONTAINING PROTEIN"/>
    <property type="match status" value="1"/>
</dbReference>
<dbReference type="GO" id="GO:0004497">
    <property type="term" value="F:monooxygenase activity"/>
    <property type="evidence" value="ECO:0007669"/>
    <property type="project" value="UniProtKB-KW"/>
</dbReference>
<keyword evidence="4" id="KW-0560">Oxidoreductase</keyword>
<comment type="cofactor">
    <cofactor evidence="1">
        <name>FAD</name>
        <dbReference type="ChEBI" id="CHEBI:57692"/>
    </cofactor>
</comment>
<keyword evidence="3" id="KW-0274">FAD</keyword>
<feature type="domain" description="FAD-binding" evidence="6">
    <location>
        <begin position="6"/>
        <end position="181"/>
    </location>
</feature>
<name>A0A010RNC9_9PEZI</name>
<evidence type="ECO:0000256" key="2">
    <source>
        <dbReference type="ARBA" id="ARBA00022630"/>
    </source>
</evidence>
<accession>A0A010RNC9</accession>
<dbReference type="HOGENOM" id="CLU_009665_3_1_1"/>
<comment type="caution">
    <text evidence="7">The sequence shown here is derived from an EMBL/GenBank/DDBJ whole genome shotgun (WGS) entry which is preliminary data.</text>
</comment>
<dbReference type="SUPFAM" id="SSF51905">
    <property type="entry name" value="FAD/NAD(P)-binding domain"/>
    <property type="match status" value="1"/>
</dbReference>
<keyword evidence="2" id="KW-0285">Flavoprotein</keyword>
<gene>
    <name evidence="7" type="ORF">CFIO01_06044</name>
</gene>
<evidence type="ECO:0000256" key="3">
    <source>
        <dbReference type="ARBA" id="ARBA00022827"/>
    </source>
</evidence>
<dbReference type="InterPro" id="IPR036188">
    <property type="entry name" value="FAD/NAD-bd_sf"/>
</dbReference>
<dbReference type="EMBL" id="JARH01000553">
    <property type="protein sequence ID" value="EXF79454.1"/>
    <property type="molecule type" value="Genomic_DNA"/>
</dbReference>
<evidence type="ECO:0000313" key="7">
    <source>
        <dbReference type="EMBL" id="EXF79454.1"/>
    </source>
</evidence>
<dbReference type="PANTHER" id="PTHR47178">
    <property type="entry name" value="MONOOXYGENASE, FAD-BINDING"/>
    <property type="match status" value="1"/>
</dbReference>
<dbReference type="KEGG" id="cfj:CFIO01_06044"/>
<keyword evidence="8" id="KW-1185">Reference proteome</keyword>
<dbReference type="GO" id="GO:0071949">
    <property type="term" value="F:FAD binding"/>
    <property type="evidence" value="ECO:0007669"/>
    <property type="project" value="InterPro"/>
</dbReference>
<keyword evidence="5" id="KW-0503">Monooxygenase</keyword>
<dbReference type="InterPro" id="IPR002938">
    <property type="entry name" value="FAD-bd"/>
</dbReference>
<dbReference type="PRINTS" id="PR00420">
    <property type="entry name" value="RNGMNOXGNASE"/>
</dbReference>
<dbReference type="Gene3D" id="3.50.50.60">
    <property type="entry name" value="FAD/NAD(P)-binding domain"/>
    <property type="match status" value="1"/>
</dbReference>
<dbReference type="eggNOG" id="ENOG502SNMW">
    <property type="taxonomic scope" value="Eukaryota"/>
</dbReference>
<evidence type="ECO:0000313" key="8">
    <source>
        <dbReference type="Proteomes" id="UP000020467"/>
    </source>
</evidence>